<evidence type="ECO:0000256" key="5">
    <source>
        <dbReference type="SAM" id="Phobius"/>
    </source>
</evidence>
<keyword evidence="2 7" id="KW-0418">Kinase</keyword>
<dbReference type="SUPFAM" id="SSF63829">
    <property type="entry name" value="Calcium-dependent phosphotriesterase"/>
    <property type="match status" value="3"/>
</dbReference>
<dbReference type="EMBL" id="JAJGAK010000001">
    <property type="protein sequence ID" value="MCC8362141.1"/>
    <property type="molecule type" value="Genomic_DNA"/>
</dbReference>
<keyword evidence="8" id="KW-1185">Reference proteome</keyword>
<gene>
    <name evidence="7" type="ORF">LK996_03505</name>
</gene>
<dbReference type="InterPro" id="IPR036890">
    <property type="entry name" value="HATPase_C_sf"/>
</dbReference>
<dbReference type="GO" id="GO:0016301">
    <property type="term" value="F:kinase activity"/>
    <property type="evidence" value="ECO:0007669"/>
    <property type="project" value="UniProtKB-KW"/>
</dbReference>
<accession>A0ABS8JEW3</accession>
<dbReference type="Gene3D" id="3.30.565.10">
    <property type="entry name" value="Histidine kinase-like ATPase, C-terminal domain"/>
    <property type="match status" value="1"/>
</dbReference>
<keyword evidence="5" id="KW-0472">Membrane</keyword>
<protein>
    <submittedName>
        <fullName evidence="7">Histidine kinase</fullName>
    </submittedName>
</protein>
<dbReference type="SMART" id="SM00387">
    <property type="entry name" value="HATPase_c"/>
    <property type="match status" value="1"/>
</dbReference>
<evidence type="ECO:0000313" key="8">
    <source>
        <dbReference type="Proteomes" id="UP001165293"/>
    </source>
</evidence>
<evidence type="ECO:0000313" key="7">
    <source>
        <dbReference type="EMBL" id="MCC8362141.1"/>
    </source>
</evidence>
<dbReference type="Gene3D" id="1.20.5.1930">
    <property type="match status" value="1"/>
</dbReference>
<dbReference type="InterPro" id="IPR011712">
    <property type="entry name" value="Sig_transdc_His_kin_sub3_dim/P"/>
</dbReference>
<evidence type="ECO:0000256" key="4">
    <source>
        <dbReference type="SAM" id="Coils"/>
    </source>
</evidence>
<reference evidence="7" key="1">
    <citation type="submission" date="2021-10" db="EMBL/GenBank/DDBJ databases">
        <authorList>
            <person name="Lyu M."/>
            <person name="Wang X."/>
            <person name="Meng X."/>
            <person name="Xu K."/>
        </authorList>
    </citation>
    <scope>NUCLEOTIDE SEQUENCE</scope>
    <source>
        <strain evidence="7">A6</strain>
    </source>
</reference>
<dbReference type="InterPro" id="IPR015943">
    <property type="entry name" value="WD40/YVTN_repeat-like_dom_sf"/>
</dbReference>
<dbReference type="Pfam" id="PF02518">
    <property type="entry name" value="HATPase_c"/>
    <property type="match status" value="1"/>
</dbReference>
<evidence type="ECO:0000256" key="1">
    <source>
        <dbReference type="ARBA" id="ARBA00022679"/>
    </source>
</evidence>
<keyword evidence="5" id="KW-0812">Transmembrane</keyword>
<dbReference type="InterPro" id="IPR011110">
    <property type="entry name" value="Reg_prop"/>
</dbReference>
<dbReference type="InterPro" id="IPR003594">
    <property type="entry name" value="HATPase_dom"/>
</dbReference>
<dbReference type="PANTHER" id="PTHR24421">
    <property type="entry name" value="NITRATE/NITRITE SENSOR PROTEIN NARX-RELATED"/>
    <property type="match status" value="1"/>
</dbReference>
<evidence type="ECO:0000256" key="2">
    <source>
        <dbReference type="ARBA" id="ARBA00022777"/>
    </source>
</evidence>
<dbReference type="CDD" id="cd16917">
    <property type="entry name" value="HATPase_UhpB-NarQ-NarX-like"/>
    <property type="match status" value="1"/>
</dbReference>
<keyword evidence="5" id="KW-1133">Transmembrane helix</keyword>
<dbReference type="InterPro" id="IPR005467">
    <property type="entry name" value="His_kinase_dom"/>
</dbReference>
<dbReference type="RefSeq" id="WP_230525765.1">
    <property type="nucleotide sequence ID" value="NZ_JAJGAK010000001.1"/>
</dbReference>
<evidence type="ECO:0000256" key="3">
    <source>
        <dbReference type="ARBA" id="ARBA00023012"/>
    </source>
</evidence>
<feature type="domain" description="Histidine kinase" evidence="6">
    <location>
        <begin position="806"/>
        <end position="1001"/>
    </location>
</feature>
<evidence type="ECO:0000259" key="6">
    <source>
        <dbReference type="PROSITE" id="PS50109"/>
    </source>
</evidence>
<dbReference type="InterPro" id="IPR050482">
    <property type="entry name" value="Sensor_HK_TwoCompSys"/>
</dbReference>
<feature type="coiled-coil region" evidence="4">
    <location>
        <begin position="782"/>
        <end position="809"/>
    </location>
</feature>
<dbReference type="InterPro" id="IPR013783">
    <property type="entry name" value="Ig-like_fold"/>
</dbReference>
<dbReference type="Pfam" id="PF07730">
    <property type="entry name" value="HisKA_3"/>
    <property type="match status" value="1"/>
</dbReference>
<keyword evidence="3" id="KW-0902">Two-component regulatory system</keyword>
<dbReference type="SUPFAM" id="SSF55874">
    <property type="entry name" value="ATPase domain of HSP90 chaperone/DNA topoisomerase II/histidine kinase"/>
    <property type="match status" value="1"/>
</dbReference>
<dbReference type="Pfam" id="PF07494">
    <property type="entry name" value="Reg_prop"/>
    <property type="match status" value="4"/>
</dbReference>
<keyword evidence="1" id="KW-0808">Transferase</keyword>
<proteinExistence type="predicted"/>
<keyword evidence="4" id="KW-0175">Coiled coil</keyword>
<dbReference type="PROSITE" id="PS50109">
    <property type="entry name" value="HIS_KIN"/>
    <property type="match status" value="1"/>
</dbReference>
<dbReference type="Gene3D" id="2.60.40.10">
    <property type="entry name" value="Immunoglobulins"/>
    <property type="match status" value="1"/>
</dbReference>
<sequence length="1010" mass="108723">MEFRQLGLARSFQSEVVTEVLRDRVGFLWIGTREGLFLHDGQRFRKFEHSVQDDGSLSSNGIRSLLEDGQGRLWVATITGGLNLLDRAHWRFAHWRTGAGDRGPSHDGVFALAEADGGRLWVGTQAGLDLFDPSTGRFRAVPLNKGGEFVMALYRDRRDRLWVATLGLGLYRSDDQGRSFQRIPRAGGGVEPDDVFTVAEDADGRIWVGTREGLMQLSADGRELQASTLTPGATGDTLTNVTEIEPTPDGGLWVGTFGVGLYRVDPTRRKIAYTPLGIDGPDGQHVDQGAMALDAHGGLFVGTFGGGLLRMRSPSLAIRQWNEQGAEGERLASEDVYVVAPDGAGGAWLGSFGGGVDHLLPSGKVVPLPLPEGVEAGVINGVLDLRAEADGTLWVATSGGVYRFNPRTGAFRHYLHPEAATNYSYSMLRDRGGRLWVGTGGGGLMLHRPEPDEFAQFRPDPGNARSLSSDFVTVLMEDRRGRLWVGTRSGGANVCTLRDRRLDCERVAARGEGHALSHDHVSALLEAPDGSVLVGTAGGGLDRLMLDADGNVSGVARISRSDGLMDDMVMALAYAPDGALWVSTRGGFSRIEGKGKRIDNYGPVDGLPTTVFNPKAVTTIDGRLYWGTQQGVLAFDPGVRPPRHAAPPTVIASIDGLPIDRQPATPAWNTRALDVPLGQPFSLEFAVLGYDGGDPEYQYRLGEDAAWTGLDDRGQLTLHALAPGRYDLQVRGRRAGSAWTSAAPLQLSIVPPWWRQSAVQAVALLLLLLALLAAFGWRVRGLRRHNRELRRLTMRLEAAKEEERKHLARELHDEFGQALTAAKINLQLALVDPAAQGADARIADTVQLVDGLISQVRALSLDLRPPLLDEMGLAPALEGHLNAVAHRSGVPIRVAIAPDLPALGIEREIMVFRIVQEAVTNALRHAAASQLEVAVAVTPDGIAINVRDDGRGFDATVPRANDGGFGLFGMRERVHELGGGFFLDSAPGQGTHVSALIPIEQGECHARVAG</sequence>
<feature type="transmembrane region" description="Helical" evidence="5">
    <location>
        <begin position="758"/>
        <end position="777"/>
    </location>
</feature>
<comment type="caution">
    <text evidence="7">The sequence shown here is derived from an EMBL/GenBank/DDBJ whole genome shotgun (WGS) entry which is preliminary data.</text>
</comment>
<organism evidence="7 8">
    <name type="scientific">Noviluteimonas lactosilytica</name>
    <dbReference type="NCBI Taxonomy" id="2888523"/>
    <lineage>
        <taxon>Bacteria</taxon>
        <taxon>Pseudomonadati</taxon>
        <taxon>Pseudomonadota</taxon>
        <taxon>Gammaproteobacteria</taxon>
        <taxon>Lysobacterales</taxon>
        <taxon>Lysobacteraceae</taxon>
        <taxon>Noviluteimonas</taxon>
    </lineage>
</organism>
<dbReference type="Proteomes" id="UP001165293">
    <property type="component" value="Unassembled WGS sequence"/>
</dbReference>
<name>A0ABS8JEW3_9GAMM</name>
<dbReference type="Gene3D" id="2.130.10.10">
    <property type="entry name" value="YVTN repeat-like/Quinoprotein amine dehydrogenase"/>
    <property type="match status" value="3"/>
</dbReference>